<accession>A0ABP9VCR1</accession>
<comment type="caution">
    <text evidence="1">The sequence shown here is derived from an EMBL/GenBank/DDBJ whole genome shotgun (WGS) entry which is preliminary data.</text>
</comment>
<organism evidence="1 2">
    <name type="scientific">Deinococcus xinjiangensis</name>
    <dbReference type="NCBI Taxonomy" id="457454"/>
    <lineage>
        <taxon>Bacteria</taxon>
        <taxon>Thermotogati</taxon>
        <taxon>Deinococcota</taxon>
        <taxon>Deinococci</taxon>
        <taxon>Deinococcales</taxon>
        <taxon>Deinococcaceae</taxon>
        <taxon>Deinococcus</taxon>
    </lineage>
</organism>
<reference evidence="1 2" key="1">
    <citation type="submission" date="2024-02" db="EMBL/GenBank/DDBJ databases">
        <title>Deinococcus xinjiangensis NBRC 107630.</title>
        <authorList>
            <person name="Ichikawa N."/>
            <person name="Katano-Makiyama Y."/>
            <person name="Hidaka K."/>
        </authorList>
    </citation>
    <scope>NUCLEOTIDE SEQUENCE [LARGE SCALE GENOMIC DNA]</scope>
    <source>
        <strain evidence="1 2">NBRC 107630</strain>
    </source>
</reference>
<evidence type="ECO:0000313" key="1">
    <source>
        <dbReference type="EMBL" id="GAA5503025.1"/>
    </source>
</evidence>
<proteinExistence type="predicted"/>
<gene>
    <name evidence="1" type="ORF">Dxin01_02774</name>
</gene>
<sequence length="217" mass="23874">MMTALHRLPRQIPLDISPDMPPLFIANGQTFIPWIEGVEVNREALKVDYNVTPRQTARGRTWASGSGKPKAVTMTLNLVLEAPNLLSVNRLTQRWTSILRACTSYSEGARSVYPIGLLGRVEPFGEGLTRKLSVTYLLYDDKWRLSPDDVTPKDQPIEVAPGLYPLGLLDVTGMGAGYYEVQTLSGLPMTDGGSVKLSLAEGQEYTLKTALIEVPQL</sequence>
<evidence type="ECO:0000313" key="2">
    <source>
        <dbReference type="Proteomes" id="UP001458946"/>
    </source>
</evidence>
<name>A0ABP9VCR1_9DEIO</name>
<protein>
    <submittedName>
        <fullName evidence="1">Uncharacterized protein</fullName>
    </submittedName>
</protein>
<dbReference type="Proteomes" id="UP001458946">
    <property type="component" value="Unassembled WGS sequence"/>
</dbReference>
<keyword evidence="2" id="KW-1185">Reference proteome</keyword>
<dbReference type="EMBL" id="BAABRN010000035">
    <property type="protein sequence ID" value="GAA5503025.1"/>
    <property type="molecule type" value="Genomic_DNA"/>
</dbReference>